<dbReference type="InterPro" id="IPR045063">
    <property type="entry name" value="Dynamin_N"/>
</dbReference>
<gene>
    <name evidence="4" type="ORF">N656DRAFT_799629</name>
</gene>
<evidence type="ECO:0000259" key="3">
    <source>
        <dbReference type="Pfam" id="PF00350"/>
    </source>
</evidence>
<evidence type="ECO:0000256" key="2">
    <source>
        <dbReference type="SAM" id="MobiDB-lite"/>
    </source>
</evidence>
<evidence type="ECO:0000313" key="4">
    <source>
        <dbReference type="EMBL" id="KAK4110906.1"/>
    </source>
</evidence>
<feature type="coiled-coil region" evidence="1">
    <location>
        <begin position="404"/>
        <end position="471"/>
    </location>
</feature>
<feature type="domain" description="Dynamin N-terminal" evidence="3">
    <location>
        <begin position="103"/>
        <end position="363"/>
    </location>
</feature>
<dbReference type="GeneID" id="89942018"/>
<dbReference type="PANTHER" id="PTHR36681:SF3">
    <property type="entry name" value="NUCLEAR GTPASE, GERMINAL CENTER-ASSOCIATED, TANDEM DUPLICATE 3"/>
    <property type="match status" value="1"/>
</dbReference>
<reference evidence="4" key="1">
    <citation type="journal article" date="2023" name="Mol. Phylogenet. Evol.">
        <title>Genome-scale phylogeny and comparative genomics of the fungal order Sordariales.</title>
        <authorList>
            <person name="Hensen N."/>
            <person name="Bonometti L."/>
            <person name="Westerberg I."/>
            <person name="Brannstrom I.O."/>
            <person name="Guillou S."/>
            <person name="Cros-Aarteil S."/>
            <person name="Calhoun S."/>
            <person name="Haridas S."/>
            <person name="Kuo A."/>
            <person name="Mondo S."/>
            <person name="Pangilinan J."/>
            <person name="Riley R."/>
            <person name="LaButti K."/>
            <person name="Andreopoulos B."/>
            <person name="Lipzen A."/>
            <person name="Chen C."/>
            <person name="Yan M."/>
            <person name="Daum C."/>
            <person name="Ng V."/>
            <person name="Clum A."/>
            <person name="Steindorff A."/>
            <person name="Ohm R.A."/>
            <person name="Martin F."/>
            <person name="Silar P."/>
            <person name="Natvig D.O."/>
            <person name="Lalanne C."/>
            <person name="Gautier V."/>
            <person name="Ament-Velasquez S.L."/>
            <person name="Kruys A."/>
            <person name="Hutchinson M.I."/>
            <person name="Powell A.J."/>
            <person name="Barry K."/>
            <person name="Miller A.N."/>
            <person name="Grigoriev I.V."/>
            <person name="Debuchy R."/>
            <person name="Gladieux P."/>
            <person name="Hiltunen Thoren M."/>
            <person name="Johannesson H."/>
        </authorList>
    </citation>
    <scope>NUCLEOTIDE SEQUENCE</scope>
    <source>
        <strain evidence="4">CBS 508.74</strain>
    </source>
</reference>
<reference evidence="4" key="2">
    <citation type="submission" date="2023-05" db="EMBL/GenBank/DDBJ databases">
        <authorList>
            <consortium name="Lawrence Berkeley National Laboratory"/>
            <person name="Steindorff A."/>
            <person name="Hensen N."/>
            <person name="Bonometti L."/>
            <person name="Westerberg I."/>
            <person name="Brannstrom I.O."/>
            <person name="Guillou S."/>
            <person name="Cros-Aarteil S."/>
            <person name="Calhoun S."/>
            <person name="Haridas S."/>
            <person name="Kuo A."/>
            <person name="Mondo S."/>
            <person name="Pangilinan J."/>
            <person name="Riley R."/>
            <person name="Labutti K."/>
            <person name="Andreopoulos B."/>
            <person name="Lipzen A."/>
            <person name="Chen C."/>
            <person name="Yanf M."/>
            <person name="Daum C."/>
            <person name="Ng V."/>
            <person name="Clum A."/>
            <person name="Ohm R."/>
            <person name="Martin F."/>
            <person name="Silar P."/>
            <person name="Natvig D."/>
            <person name="Lalanne C."/>
            <person name="Gautier V."/>
            <person name="Ament-Velasquez S.L."/>
            <person name="Kruys A."/>
            <person name="Hutchinson M.I."/>
            <person name="Powell A.J."/>
            <person name="Barry K."/>
            <person name="Miller A.N."/>
            <person name="Grigoriev I.V."/>
            <person name="Debuchy R."/>
            <person name="Gladieux P."/>
            <person name="Thoren M.H."/>
            <person name="Johannesson H."/>
        </authorList>
    </citation>
    <scope>NUCLEOTIDE SEQUENCE</scope>
    <source>
        <strain evidence="4">CBS 508.74</strain>
    </source>
</reference>
<sequence>MARKQSANSGNKRSGSQPDIQFFWHSPVDDPTVRINLLEEALEKAVQHSPEVANLVRDFVNNTGETTVDGDKSTTGIDDLRKWLDEIETLKTERLDFEVHVGIQGATGAGKSSLLSTLLGHRDLLPSNNAEAATASICRVSYNHSDDPAKAFHAQIAFRSRRNLRKELDDFFESVKERDRPLHLDSTNDDDEYAEEEQRAKAIEELNDHIKDVADKIKAVWGHTIDQLTKMSTEELLAPDDPSTKLLGTTKSIYASDNGTFAKEIKPFLDSTVHEVKGKSGAMTRAMAVWPLIDHVNIYVKADILKGGLVLVDLPGLSDIVESRAAVARKYSQNLAVTAIVTPCVRAADERTAVSLMTENQELSMRMDGKFDGRSFCVVLSKADDIDPVIIAKNMGWDERLQAIKQLDHELNKSSKLKEDWKKQEKQLQKATKQAKDKAERGELQKKLKHLRKLTRNRILKERILDHLQQRHNSFLTKSPDAPSDFIAAKIFPVSTKAYWSLCGGEGGAKPVDGFPTTLYTGIPALASWLRNATIPHRERNVLSLLHRYRILLDNVQTWSDKECEAVKVQYSLEEIKNEVLEPTSHELLQALDKYGKTLNKKVIECDPLKHKRKALNQCMEHCKARVEGWALKNPGNEKSIVKMHSLTFAAILRRKGGKFLSRTGGGKIEYQWMEDMQKRRLIFLERSGSLVSIKEEIMDLVGDALTNISRVSAEVHPALRERMAQKWEPGFKGALKVPGGRGATKRRHEFLVKFSDKAKGKIYGESVREMEEELKAQFEKFPPALKLHGTGVSTDCGPNSATCQVRRALAKWIAAWVATDQEMDMAPSTDIPLEYQGPEKDSSWSDSDSSSVESGSESDSDP</sequence>
<dbReference type="Proteomes" id="UP001302812">
    <property type="component" value="Unassembled WGS sequence"/>
</dbReference>
<organism evidence="4 5">
    <name type="scientific">Canariomyces notabilis</name>
    <dbReference type="NCBI Taxonomy" id="2074819"/>
    <lineage>
        <taxon>Eukaryota</taxon>
        <taxon>Fungi</taxon>
        <taxon>Dikarya</taxon>
        <taxon>Ascomycota</taxon>
        <taxon>Pezizomycotina</taxon>
        <taxon>Sordariomycetes</taxon>
        <taxon>Sordariomycetidae</taxon>
        <taxon>Sordariales</taxon>
        <taxon>Chaetomiaceae</taxon>
        <taxon>Canariomyces</taxon>
    </lineage>
</organism>
<comment type="caution">
    <text evidence="4">The sequence shown here is derived from an EMBL/GenBank/DDBJ whole genome shotgun (WGS) entry which is preliminary data.</text>
</comment>
<dbReference type="AlphaFoldDB" id="A0AAN6TAV3"/>
<dbReference type="InterPro" id="IPR027417">
    <property type="entry name" value="P-loop_NTPase"/>
</dbReference>
<feature type="region of interest" description="Disordered" evidence="2">
    <location>
        <begin position="828"/>
        <end position="863"/>
    </location>
</feature>
<evidence type="ECO:0000256" key="1">
    <source>
        <dbReference type="SAM" id="Coils"/>
    </source>
</evidence>
<feature type="region of interest" description="Disordered" evidence="2">
    <location>
        <begin position="1"/>
        <end position="22"/>
    </location>
</feature>
<dbReference type="SUPFAM" id="SSF52540">
    <property type="entry name" value="P-loop containing nucleoside triphosphate hydrolases"/>
    <property type="match status" value="1"/>
</dbReference>
<dbReference type="EMBL" id="MU853348">
    <property type="protein sequence ID" value="KAK4110906.1"/>
    <property type="molecule type" value="Genomic_DNA"/>
</dbReference>
<dbReference type="PANTHER" id="PTHR36681">
    <property type="entry name" value="NUCLEAR GTPASE, GERMINAL CENTER-ASSOCIATED, TANDEM DUPLICATE 3"/>
    <property type="match status" value="1"/>
</dbReference>
<accession>A0AAN6TAV3</accession>
<keyword evidence="5" id="KW-1185">Reference proteome</keyword>
<feature type="compositionally biased region" description="Low complexity" evidence="2">
    <location>
        <begin position="845"/>
        <end position="856"/>
    </location>
</feature>
<keyword evidence="1" id="KW-0175">Coiled coil</keyword>
<protein>
    <recommendedName>
        <fullName evidence="3">Dynamin N-terminal domain-containing protein</fullName>
    </recommendedName>
</protein>
<name>A0AAN6TAV3_9PEZI</name>
<dbReference type="Pfam" id="PF00350">
    <property type="entry name" value="Dynamin_N"/>
    <property type="match status" value="1"/>
</dbReference>
<proteinExistence type="predicted"/>
<evidence type="ECO:0000313" key="5">
    <source>
        <dbReference type="Proteomes" id="UP001302812"/>
    </source>
</evidence>
<dbReference type="RefSeq" id="XP_064668476.1">
    <property type="nucleotide sequence ID" value="XM_064817893.1"/>
</dbReference>
<dbReference type="Gene3D" id="3.40.50.300">
    <property type="entry name" value="P-loop containing nucleotide triphosphate hydrolases"/>
    <property type="match status" value="2"/>
</dbReference>
<feature type="compositionally biased region" description="Polar residues" evidence="2">
    <location>
        <begin position="1"/>
        <end position="19"/>
    </location>
</feature>